<accession>A0A6M1S4J0</accession>
<evidence type="ECO:0000313" key="2">
    <source>
        <dbReference type="EMBL" id="NGO64237.1"/>
    </source>
</evidence>
<dbReference type="RefSeq" id="WP_163905197.1">
    <property type="nucleotide sequence ID" value="NZ_CP048427.1"/>
</dbReference>
<dbReference type="EMBL" id="JAAKZH010000003">
    <property type="protein sequence ID" value="NGO64237.1"/>
    <property type="molecule type" value="Genomic_DNA"/>
</dbReference>
<name>A0A6M1S4J0_9HYPH</name>
<proteinExistence type="predicted"/>
<keyword evidence="3" id="KW-1185">Reference proteome</keyword>
<evidence type="ECO:0000313" key="3">
    <source>
        <dbReference type="Proteomes" id="UP000477849"/>
    </source>
</evidence>
<reference evidence="2 3" key="1">
    <citation type="submission" date="2020-02" db="EMBL/GenBank/DDBJ databases">
        <title>Genome sequence of the type strain CCBAU10050 of Rhizobium daejeonense.</title>
        <authorList>
            <person name="Gao J."/>
            <person name="Sun J."/>
        </authorList>
    </citation>
    <scope>NUCLEOTIDE SEQUENCE [LARGE SCALE GENOMIC DNA]</scope>
    <source>
        <strain evidence="2 3">CCBAU10050</strain>
    </source>
</reference>
<evidence type="ECO:0000256" key="1">
    <source>
        <dbReference type="SAM" id="MobiDB-lite"/>
    </source>
</evidence>
<protein>
    <submittedName>
        <fullName evidence="2">Uncharacterized protein</fullName>
    </submittedName>
</protein>
<feature type="region of interest" description="Disordered" evidence="1">
    <location>
        <begin position="91"/>
        <end position="119"/>
    </location>
</feature>
<comment type="caution">
    <text evidence="2">The sequence shown here is derived from an EMBL/GenBank/DDBJ whole genome shotgun (WGS) entry which is preliminary data.</text>
</comment>
<sequence>MQLIRDAQSLLGMLESGDLNSEMTDTLQAVLEKLLDLSNERPNVTYKGEVALTLKLAVKNGMVEINAEIPPPKLPKLPRKSSMYWVVEGGRLSTEHPQQHDMFPGPREIDRGRNPLTSQ</sequence>
<dbReference type="Proteomes" id="UP000477849">
    <property type="component" value="Unassembled WGS sequence"/>
</dbReference>
<dbReference type="AlphaFoldDB" id="A0A6M1S4J0"/>
<organism evidence="2 3">
    <name type="scientific">Rhizobium daejeonense</name>
    <dbReference type="NCBI Taxonomy" id="240521"/>
    <lineage>
        <taxon>Bacteria</taxon>
        <taxon>Pseudomonadati</taxon>
        <taxon>Pseudomonadota</taxon>
        <taxon>Alphaproteobacteria</taxon>
        <taxon>Hyphomicrobiales</taxon>
        <taxon>Rhizobiaceae</taxon>
        <taxon>Rhizobium/Agrobacterium group</taxon>
        <taxon>Rhizobium</taxon>
    </lineage>
</organism>
<gene>
    <name evidence="2" type="ORF">G6N76_11165</name>
</gene>